<evidence type="ECO:0000313" key="1">
    <source>
        <dbReference type="EMBL" id="KAF2881028.1"/>
    </source>
</evidence>
<reference evidence="1" key="1">
    <citation type="submission" date="2019-08" db="EMBL/GenBank/DDBJ databases">
        <title>The genome of the North American firefly Photinus pyralis.</title>
        <authorList>
            <consortium name="Photinus pyralis genome working group"/>
            <person name="Fallon T.R."/>
            <person name="Sander Lower S.E."/>
            <person name="Weng J.-K."/>
        </authorList>
    </citation>
    <scope>NUCLEOTIDE SEQUENCE</scope>
    <source>
        <strain evidence="1">TRF0915ILg1</strain>
        <tissue evidence="1">Whole body</tissue>
    </source>
</reference>
<organism evidence="1 2">
    <name type="scientific">Ignelater luminosus</name>
    <name type="common">Cucubano</name>
    <name type="synonym">Pyrophorus luminosus</name>
    <dbReference type="NCBI Taxonomy" id="2038154"/>
    <lineage>
        <taxon>Eukaryota</taxon>
        <taxon>Metazoa</taxon>
        <taxon>Ecdysozoa</taxon>
        <taxon>Arthropoda</taxon>
        <taxon>Hexapoda</taxon>
        <taxon>Insecta</taxon>
        <taxon>Pterygota</taxon>
        <taxon>Neoptera</taxon>
        <taxon>Endopterygota</taxon>
        <taxon>Coleoptera</taxon>
        <taxon>Polyphaga</taxon>
        <taxon>Elateriformia</taxon>
        <taxon>Elateroidea</taxon>
        <taxon>Elateridae</taxon>
        <taxon>Agrypninae</taxon>
        <taxon>Pyrophorini</taxon>
        <taxon>Ignelater</taxon>
    </lineage>
</organism>
<dbReference type="EMBL" id="VTPC01090874">
    <property type="protein sequence ID" value="KAF2881028.1"/>
    <property type="molecule type" value="Genomic_DNA"/>
</dbReference>
<name>A0A8K0CAI5_IGNLU</name>
<dbReference type="OrthoDB" id="6782199at2759"/>
<comment type="caution">
    <text evidence="1">The sequence shown here is derived from an EMBL/GenBank/DDBJ whole genome shotgun (WGS) entry which is preliminary data.</text>
</comment>
<protein>
    <submittedName>
        <fullName evidence="1">Uncharacterized protein</fullName>
    </submittedName>
</protein>
<gene>
    <name evidence="1" type="ORF">ILUMI_25146</name>
</gene>
<sequence length="97" mass="11903">METNQKQFFSVMKNMRNKKNHIFQEVKNKEGKILSDKKLILERWKQHFQKLLTSANFKREEVQKKLTPLSEETEEIEIKMEEVEEVVKNLKLWIRQR</sequence>
<keyword evidence="2" id="KW-1185">Reference proteome</keyword>
<proteinExistence type="predicted"/>
<evidence type="ECO:0000313" key="2">
    <source>
        <dbReference type="Proteomes" id="UP000801492"/>
    </source>
</evidence>
<dbReference type="AlphaFoldDB" id="A0A8K0CAI5"/>
<dbReference type="Proteomes" id="UP000801492">
    <property type="component" value="Unassembled WGS sequence"/>
</dbReference>
<accession>A0A8K0CAI5</accession>